<feature type="domain" description="5'-3' exonuclease" evidence="3">
    <location>
        <begin position="1"/>
        <end position="241"/>
    </location>
</feature>
<evidence type="ECO:0000313" key="5">
    <source>
        <dbReference type="Proteomes" id="UP000647587"/>
    </source>
</evidence>
<dbReference type="InterPro" id="IPR020045">
    <property type="entry name" value="DNA_polI_H3TH"/>
</dbReference>
<evidence type="ECO:0000259" key="3">
    <source>
        <dbReference type="SMART" id="SM00475"/>
    </source>
</evidence>
<dbReference type="CDD" id="cd09898">
    <property type="entry name" value="H3TH_53EXO"/>
    <property type="match status" value="1"/>
</dbReference>
<dbReference type="Pfam" id="PF01367">
    <property type="entry name" value="5_3_exonuc"/>
    <property type="match status" value="1"/>
</dbReference>
<dbReference type="InterPro" id="IPR029060">
    <property type="entry name" value="PIN-like_dom_sf"/>
</dbReference>
<dbReference type="InterPro" id="IPR038969">
    <property type="entry name" value="FEN"/>
</dbReference>
<evidence type="ECO:0000256" key="1">
    <source>
        <dbReference type="ARBA" id="ARBA00022722"/>
    </source>
</evidence>
<keyword evidence="1" id="KW-0540">Nuclease</keyword>
<evidence type="ECO:0000256" key="2">
    <source>
        <dbReference type="ARBA" id="ARBA00022801"/>
    </source>
</evidence>
<dbReference type="RefSeq" id="WP_189011696.1">
    <property type="nucleotide sequence ID" value="NZ_BMPP01000025.1"/>
</dbReference>
<dbReference type="InterPro" id="IPR020046">
    <property type="entry name" value="5-3_exonucl_a-hlix_arch_N"/>
</dbReference>
<accession>A0ABQ2F1M6</accession>
<comment type="caution">
    <text evidence="4">The sequence shown here is derived from an EMBL/GenBank/DDBJ whole genome shotgun (WGS) entry which is preliminary data.</text>
</comment>
<sequence length="244" mass="26750">MTALLIDSSNTICRAYYGRAGGDASAVPQVLRDLVWTLQLRFQAEHVIAALDDSRNFRQCLYENYKKQRSPKPADLTELLRQADELMSAAGAIPALAPNHEADDVMGTLARRAPGRVVIVTSDRDLFSAVTATVQVYEPRAKTVITVADVQARFGVSPERIPLFKSLCGDSSDNIPGVRGLGEKAASVMAAQCGSVDEVFDRVSSFERRYQKALQAADPSEIRLFHELATVRTDAPVTRVSLRR</sequence>
<evidence type="ECO:0000313" key="4">
    <source>
        <dbReference type="EMBL" id="GGK40975.1"/>
    </source>
</evidence>
<organism evidence="4 5">
    <name type="scientific">Deinococcus malanensis</name>
    <dbReference type="NCBI Taxonomy" id="1706855"/>
    <lineage>
        <taxon>Bacteria</taxon>
        <taxon>Thermotogati</taxon>
        <taxon>Deinococcota</taxon>
        <taxon>Deinococci</taxon>
        <taxon>Deinococcales</taxon>
        <taxon>Deinococcaceae</taxon>
        <taxon>Deinococcus</taxon>
    </lineage>
</organism>
<keyword evidence="2" id="KW-0378">Hydrolase</keyword>
<dbReference type="Pfam" id="PF02739">
    <property type="entry name" value="5_3_exonuc_N"/>
    <property type="match status" value="1"/>
</dbReference>
<dbReference type="Proteomes" id="UP000647587">
    <property type="component" value="Unassembled WGS sequence"/>
</dbReference>
<dbReference type="InterPro" id="IPR036279">
    <property type="entry name" value="5-3_exonuclease_C_sf"/>
</dbReference>
<name>A0ABQ2F1M6_9DEIO</name>
<dbReference type="EMBL" id="BMPP01000025">
    <property type="protein sequence ID" value="GGK40975.1"/>
    <property type="molecule type" value="Genomic_DNA"/>
</dbReference>
<dbReference type="PANTHER" id="PTHR42646">
    <property type="entry name" value="FLAP ENDONUCLEASE XNI"/>
    <property type="match status" value="1"/>
</dbReference>
<dbReference type="Gene3D" id="1.10.150.20">
    <property type="entry name" value="5' to 3' exonuclease, C-terminal subdomain"/>
    <property type="match status" value="1"/>
</dbReference>
<dbReference type="Gene3D" id="3.40.50.1010">
    <property type="entry name" value="5'-nuclease"/>
    <property type="match status" value="1"/>
</dbReference>
<dbReference type="SUPFAM" id="SSF88723">
    <property type="entry name" value="PIN domain-like"/>
    <property type="match status" value="1"/>
</dbReference>
<dbReference type="InterPro" id="IPR002421">
    <property type="entry name" value="5-3_exonuclease"/>
</dbReference>
<dbReference type="CDD" id="cd09859">
    <property type="entry name" value="PIN_53EXO"/>
    <property type="match status" value="1"/>
</dbReference>
<reference evidence="5" key="1">
    <citation type="journal article" date="2019" name="Int. J. Syst. Evol. Microbiol.">
        <title>The Global Catalogue of Microorganisms (GCM) 10K type strain sequencing project: providing services to taxonomists for standard genome sequencing and annotation.</title>
        <authorList>
            <consortium name="The Broad Institute Genomics Platform"/>
            <consortium name="The Broad Institute Genome Sequencing Center for Infectious Disease"/>
            <person name="Wu L."/>
            <person name="Ma J."/>
        </authorList>
    </citation>
    <scope>NUCLEOTIDE SEQUENCE [LARGE SCALE GENOMIC DNA]</scope>
    <source>
        <strain evidence="5">JCM 30331</strain>
    </source>
</reference>
<proteinExistence type="predicted"/>
<gene>
    <name evidence="4" type="ORF">GCM10008955_38460</name>
</gene>
<keyword evidence="5" id="KW-1185">Reference proteome</keyword>
<dbReference type="SMART" id="SM00475">
    <property type="entry name" value="53EXOc"/>
    <property type="match status" value="1"/>
</dbReference>
<dbReference type="SUPFAM" id="SSF47807">
    <property type="entry name" value="5' to 3' exonuclease, C-terminal subdomain"/>
    <property type="match status" value="1"/>
</dbReference>
<dbReference type="PANTHER" id="PTHR42646:SF2">
    <property type="entry name" value="5'-3' EXONUCLEASE FAMILY PROTEIN"/>
    <property type="match status" value="1"/>
</dbReference>
<protein>
    <recommendedName>
        <fullName evidence="3">5'-3' exonuclease domain-containing protein</fullName>
    </recommendedName>
</protein>